<evidence type="ECO:0000256" key="4">
    <source>
        <dbReference type="ARBA" id="ARBA00022989"/>
    </source>
</evidence>
<dbReference type="PROSITE" id="PS00154">
    <property type="entry name" value="ATPASE_E1_E2"/>
    <property type="match status" value="1"/>
</dbReference>
<dbReference type="SUPFAM" id="SSF56784">
    <property type="entry name" value="HAD-like"/>
    <property type="match status" value="1"/>
</dbReference>
<dbReference type="CDD" id="cd02609">
    <property type="entry name" value="P-type_ATPase"/>
    <property type="match status" value="1"/>
</dbReference>
<keyword evidence="3" id="KW-1278">Translocase</keyword>
<sequence length="773" mass="85926">MEKQKTILGLTEKEVIERKKKGEVNILEEKNIKSNWEIISDNIFTLFNLYNFLIAIALTIVGAYSNLVFMLIIILNVCIGTFQEIHAKNMVSKLSVLTVSKVDVIRNGKEIKINIDELVLDDITILNMGNQICSDSVVLDGKVEVNESLLTGESDTIVKRPEDKLFSGSYVVSGKCYAKVEKVGKDNFAAQIAQKSKKHKKVNSELLNSMKKVTNITSFIIIPVGILLFLQAFFFRGELLKSSVISTSAALLGMLPKGLVLLISISLATGVIKLAKKKVLVQDLYSVETLAHVDTLCLDKTGTITEGKMQVSNVDIFNNKIMPISVDKALSAFVAEMGDNNATFEALKEYFQEKDRYEVVDKTTFSSERKWSSITFKGIGSIVVGAPEKLMDKSNFIMPEEKMELQKSGKRVLLLGFSKDIVEEGILPSLEIVATIELSDPLRKNAKEMLGFFKNEGVMVKIISGDNPLTVSSISKQAGLEDYESYIDLSKIENDEEIIDLVDEYSIFARVSPNQKSLIVQALQSKGHTVAMTGDGVNDVIALRQADCSITLPEASDVAKQVSQIVLLNSDFSVLKDVLMEGRRVVNNVTNVARIFFIKTLYSVMLSILNIITYTAFPFIPIQITLIDLAIEGYTSFFISFEPNGKQIKESFLKSVLKNALPYSLVIIINIITLYLTAPALNISVENMTTIMYYVIGFTSILAVIRVCRPFNKMRVFLCSTTAVGFFAAAFLFKELLHLSSLGMQELIIFLITSVLGTVLILIKNFIFKKYES</sequence>
<accession>A0A1I0ZXP6</accession>
<feature type="transmembrane region" description="Helical" evidence="6">
    <location>
        <begin position="715"/>
        <end position="733"/>
    </location>
</feature>
<name>A0A1I0ZXP6_9CLOT</name>
<feature type="transmembrane region" description="Helical" evidence="6">
    <location>
        <begin position="254"/>
        <end position="275"/>
    </location>
</feature>
<dbReference type="InterPro" id="IPR008250">
    <property type="entry name" value="ATPase_P-typ_transduc_dom_A_sf"/>
</dbReference>
<dbReference type="Pfam" id="PF00122">
    <property type="entry name" value="E1-E2_ATPase"/>
    <property type="match status" value="1"/>
</dbReference>
<dbReference type="SFLD" id="SFLDF00027">
    <property type="entry name" value="p-type_atpase"/>
    <property type="match status" value="1"/>
</dbReference>
<organism evidence="8 9">
    <name type="scientific">Clostridium frigidicarnis</name>
    <dbReference type="NCBI Taxonomy" id="84698"/>
    <lineage>
        <taxon>Bacteria</taxon>
        <taxon>Bacillati</taxon>
        <taxon>Bacillota</taxon>
        <taxon>Clostridia</taxon>
        <taxon>Eubacteriales</taxon>
        <taxon>Clostridiaceae</taxon>
        <taxon>Clostridium</taxon>
    </lineage>
</organism>
<dbReference type="RefSeq" id="WP_090042301.1">
    <property type="nucleotide sequence ID" value="NZ_FOKI01000025.1"/>
</dbReference>
<dbReference type="OrthoDB" id="9760364at2"/>
<feature type="transmembrane region" description="Helical" evidence="6">
    <location>
        <begin position="213"/>
        <end position="234"/>
    </location>
</feature>
<dbReference type="EMBL" id="FOKI01000025">
    <property type="protein sequence ID" value="SFB29200.1"/>
    <property type="molecule type" value="Genomic_DNA"/>
</dbReference>
<evidence type="ECO:0000313" key="8">
    <source>
        <dbReference type="EMBL" id="SFB29200.1"/>
    </source>
</evidence>
<dbReference type="GO" id="GO:0016020">
    <property type="term" value="C:membrane"/>
    <property type="evidence" value="ECO:0007669"/>
    <property type="project" value="UniProtKB-SubCell"/>
</dbReference>
<evidence type="ECO:0000313" key="9">
    <source>
        <dbReference type="Proteomes" id="UP000198619"/>
    </source>
</evidence>
<dbReference type="InterPro" id="IPR023214">
    <property type="entry name" value="HAD_sf"/>
</dbReference>
<dbReference type="InterPro" id="IPR044492">
    <property type="entry name" value="P_typ_ATPase_HD_dom"/>
</dbReference>
<dbReference type="PRINTS" id="PR00121">
    <property type="entry name" value="NAKATPASE"/>
</dbReference>
<dbReference type="InterPro" id="IPR018303">
    <property type="entry name" value="ATPase_P-typ_P_site"/>
</dbReference>
<dbReference type="NCBIfam" id="TIGR01494">
    <property type="entry name" value="ATPase_P-type"/>
    <property type="match status" value="2"/>
</dbReference>
<evidence type="ECO:0000256" key="3">
    <source>
        <dbReference type="ARBA" id="ARBA00022967"/>
    </source>
</evidence>
<dbReference type="SUPFAM" id="SSF81660">
    <property type="entry name" value="Metal cation-transporting ATPase, ATP-binding domain N"/>
    <property type="match status" value="1"/>
</dbReference>
<dbReference type="SFLD" id="SFLDS00003">
    <property type="entry name" value="Haloacid_Dehalogenase"/>
    <property type="match status" value="1"/>
</dbReference>
<dbReference type="GO" id="GO:0016887">
    <property type="term" value="F:ATP hydrolysis activity"/>
    <property type="evidence" value="ECO:0007669"/>
    <property type="project" value="InterPro"/>
</dbReference>
<evidence type="ECO:0000256" key="1">
    <source>
        <dbReference type="ARBA" id="ARBA00004141"/>
    </source>
</evidence>
<dbReference type="Proteomes" id="UP000198619">
    <property type="component" value="Unassembled WGS sequence"/>
</dbReference>
<evidence type="ECO:0000256" key="5">
    <source>
        <dbReference type="ARBA" id="ARBA00023136"/>
    </source>
</evidence>
<proteinExistence type="predicted"/>
<dbReference type="SFLD" id="SFLDG00002">
    <property type="entry name" value="C1.7:_P-type_atpase_like"/>
    <property type="match status" value="1"/>
</dbReference>
<feature type="transmembrane region" description="Helical" evidence="6">
    <location>
        <begin position="592"/>
        <end position="613"/>
    </location>
</feature>
<dbReference type="InterPro" id="IPR036412">
    <property type="entry name" value="HAD-like_sf"/>
</dbReference>
<keyword evidence="2 6" id="KW-0812">Transmembrane</keyword>
<feature type="transmembrane region" description="Helical" evidence="6">
    <location>
        <begin position="748"/>
        <end position="767"/>
    </location>
</feature>
<evidence type="ECO:0000256" key="6">
    <source>
        <dbReference type="SAM" id="Phobius"/>
    </source>
</evidence>
<dbReference type="Gene3D" id="2.70.150.10">
    <property type="entry name" value="Calcium-transporting ATPase, cytoplasmic transduction domain A"/>
    <property type="match status" value="1"/>
</dbReference>
<dbReference type="GO" id="GO:0005524">
    <property type="term" value="F:ATP binding"/>
    <property type="evidence" value="ECO:0007669"/>
    <property type="project" value="InterPro"/>
</dbReference>
<protein>
    <submittedName>
        <fullName evidence="8">Cation-transporting ATPase E</fullName>
    </submittedName>
</protein>
<gene>
    <name evidence="8" type="ORF">SAMN04488528_102528</name>
</gene>
<keyword evidence="5 6" id="KW-0472">Membrane</keyword>
<dbReference type="SUPFAM" id="SSF81665">
    <property type="entry name" value="Calcium ATPase, transmembrane domain M"/>
    <property type="match status" value="1"/>
</dbReference>
<evidence type="ECO:0000256" key="2">
    <source>
        <dbReference type="ARBA" id="ARBA00022692"/>
    </source>
</evidence>
<keyword evidence="4 6" id="KW-1133">Transmembrane helix</keyword>
<feature type="domain" description="P-type ATPase A" evidence="7">
    <location>
        <begin position="98"/>
        <end position="195"/>
    </location>
</feature>
<keyword evidence="9" id="KW-1185">Reference proteome</keyword>
<evidence type="ECO:0000259" key="7">
    <source>
        <dbReference type="Pfam" id="PF00122"/>
    </source>
</evidence>
<reference evidence="8 9" key="1">
    <citation type="submission" date="2016-10" db="EMBL/GenBank/DDBJ databases">
        <authorList>
            <person name="de Groot N.N."/>
        </authorList>
    </citation>
    <scope>NUCLEOTIDE SEQUENCE [LARGE SCALE GENOMIC DNA]</scope>
    <source>
        <strain evidence="8 9">DSM 12271</strain>
    </source>
</reference>
<dbReference type="InterPro" id="IPR023299">
    <property type="entry name" value="ATPase_P-typ_cyto_dom_N"/>
</dbReference>
<dbReference type="Gene3D" id="3.40.1110.10">
    <property type="entry name" value="Calcium-transporting ATPase, cytoplasmic domain N"/>
    <property type="match status" value="1"/>
</dbReference>
<dbReference type="Pfam" id="PF00702">
    <property type="entry name" value="Hydrolase"/>
    <property type="match status" value="1"/>
</dbReference>
<feature type="transmembrane region" description="Helical" evidence="6">
    <location>
        <begin position="619"/>
        <end position="639"/>
    </location>
</feature>
<feature type="transmembrane region" description="Helical" evidence="6">
    <location>
        <begin position="690"/>
        <end position="708"/>
    </location>
</feature>
<dbReference type="Gene3D" id="1.20.1110.10">
    <property type="entry name" value="Calcium-transporting ATPase, transmembrane domain"/>
    <property type="match status" value="1"/>
</dbReference>
<dbReference type="InterPro" id="IPR023298">
    <property type="entry name" value="ATPase_P-typ_TM_dom_sf"/>
</dbReference>
<dbReference type="InterPro" id="IPR001757">
    <property type="entry name" value="P_typ_ATPase"/>
</dbReference>
<comment type="subcellular location">
    <subcellularLocation>
        <location evidence="1">Membrane</location>
        <topology evidence="1">Multi-pass membrane protein</topology>
    </subcellularLocation>
</comment>
<feature type="transmembrane region" description="Helical" evidence="6">
    <location>
        <begin position="660"/>
        <end position="678"/>
    </location>
</feature>
<dbReference type="Gene3D" id="3.40.50.1000">
    <property type="entry name" value="HAD superfamily/HAD-like"/>
    <property type="match status" value="1"/>
</dbReference>
<dbReference type="AlphaFoldDB" id="A0A1I0ZXP6"/>
<dbReference type="STRING" id="84698.SAMN04488528_102528"/>
<dbReference type="SUPFAM" id="SSF81653">
    <property type="entry name" value="Calcium ATPase, transduction domain A"/>
    <property type="match status" value="1"/>
</dbReference>
<dbReference type="PRINTS" id="PR00119">
    <property type="entry name" value="CATATPASE"/>
</dbReference>
<dbReference type="PANTHER" id="PTHR42861">
    <property type="entry name" value="CALCIUM-TRANSPORTING ATPASE"/>
    <property type="match status" value="1"/>
</dbReference>
<dbReference type="InterPro" id="IPR059000">
    <property type="entry name" value="ATPase_P-type_domA"/>
</dbReference>